<name>C9XYK4_CROTZ</name>
<proteinExistence type="predicted"/>
<protein>
    <recommendedName>
        <fullName evidence="3">Type VI secretion system baseplate subunit TssG</fullName>
    </recommendedName>
</protein>
<dbReference type="Pfam" id="PF06996">
    <property type="entry name" value="T6SS_TssG"/>
    <property type="match status" value="1"/>
</dbReference>
<dbReference type="EMBL" id="FN543093">
    <property type="protein sequence ID" value="CBA29024.1"/>
    <property type="molecule type" value="Genomic_DNA"/>
</dbReference>
<dbReference type="AlphaFoldDB" id="C9XYK4"/>
<dbReference type="HOGENOM" id="CLU_048238_4_0_6"/>
<dbReference type="PANTHER" id="PTHR35564">
    <property type="match status" value="1"/>
</dbReference>
<organism evidence="1 2">
    <name type="scientific">Cronobacter turicensis (strain DSM 18703 / CCUG 55852 / LMG 23827 / z3032)</name>
    <dbReference type="NCBI Taxonomy" id="693216"/>
    <lineage>
        <taxon>Bacteria</taxon>
        <taxon>Pseudomonadati</taxon>
        <taxon>Pseudomonadota</taxon>
        <taxon>Gammaproteobacteria</taxon>
        <taxon>Enterobacterales</taxon>
        <taxon>Enterobacteriaceae</taxon>
        <taxon>Cronobacter</taxon>
    </lineage>
</organism>
<keyword evidence="2" id="KW-1185">Reference proteome</keyword>
<evidence type="ECO:0000313" key="2">
    <source>
        <dbReference type="Proteomes" id="UP000002069"/>
    </source>
</evidence>
<dbReference type="NCBIfam" id="TIGR03347">
    <property type="entry name" value="VI_chp_1"/>
    <property type="match status" value="1"/>
</dbReference>
<dbReference type="InterPro" id="IPR010732">
    <property type="entry name" value="T6SS_TssG-like"/>
</dbReference>
<dbReference type="PATRIC" id="fig|693216.3.peg.1147"/>
<reference evidence="1 2" key="1">
    <citation type="journal article" date="2010" name="J. Bacteriol.">
        <title>Complete Genome Sequence of Cronobacter turicensis LMG 23827, a foodborne pathogen causing deaths in neonates.</title>
        <authorList>
            <person name="Stephan R."/>
            <person name="Lehner A."/>
            <person name="Tischler P."/>
            <person name="Rattei T."/>
        </authorList>
    </citation>
    <scope>NUCLEOTIDE SEQUENCE [LARGE SCALE GENOMIC DNA]</scope>
    <source>
        <strain evidence="2">DSM 18703 / CCUG 55852 / LMG 23827 / z3032</strain>
    </source>
</reference>
<evidence type="ECO:0008006" key="3">
    <source>
        <dbReference type="Google" id="ProtNLM"/>
    </source>
</evidence>
<reference evidence="2" key="2">
    <citation type="journal article" date="2011" name="J. Bacteriol.">
        <title>Complete genome sequence of Cronobacter turicensis LMG 23827, a food-borne pathogen causing deaths in neonates.</title>
        <authorList>
            <person name="Stephan R."/>
            <person name="Lehner A."/>
            <person name="Tischler P."/>
            <person name="Rattei T."/>
        </authorList>
    </citation>
    <scope>NUCLEOTIDE SEQUENCE [LARGE SCALE GENOMIC DNA]</scope>
    <source>
        <strain evidence="2">DSM 18703 / CCUG 55852 / LMG 23827 / z3032</strain>
    </source>
</reference>
<sequence length="354" mass="39624">MESASRKTGDPVMASVPAAKAPLPPALNAWCQSDTPWKSGFISTLRAIAARTPDQPPVGHAALPSQESFRIGQRAHMAFAPREIAQLNWRDGKVNLNIFGPGVWGAQGAMPLHFTELAYSRMENHDYALADFVDLFHHRALSHFYRAWFIAQDTATLDRTDDEKFAFYVGSLAGLDLQEIAHSCLPAHARLTSCAHLVREARNPEGLLGALQDYFQVPVHIKEFVGQWILLDRTDQTHLGNGDTAILLGKSAILGETVLDRQHKFQLIIGPLTLEQYLRFSPWGQDLPVLKEWVRNFIGFEYAWEVQLLLKAQEVPCTSLDGTHQLGYASWLAREASIKPLLGMCFEPEFKQNN</sequence>
<dbReference type="Proteomes" id="UP000002069">
    <property type="component" value="Chromosome"/>
</dbReference>
<evidence type="ECO:0000313" key="1">
    <source>
        <dbReference type="EMBL" id="CBA29024.1"/>
    </source>
</evidence>
<dbReference type="PANTHER" id="PTHR35564:SF4">
    <property type="entry name" value="CYTOPLASMIC PROTEIN"/>
    <property type="match status" value="1"/>
</dbReference>
<dbReference type="KEGG" id="ctu:CTU_12090"/>
<accession>C9XYK4</accession>
<gene>
    <name evidence="1" type="ordered locus">Ctu_12090</name>
</gene>